<dbReference type="NCBIfam" id="TIGR00152">
    <property type="entry name" value="dephospho-CoA kinase"/>
    <property type="match status" value="1"/>
</dbReference>
<evidence type="ECO:0000313" key="7">
    <source>
        <dbReference type="Proteomes" id="UP000480303"/>
    </source>
</evidence>
<evidence type="ECO:0000256" key="5">
    <source>
        <dbReference type="NCBIfam" id="TIGR00152"/>
    </source>
</evidence>
<dbReference type="RefSeq" id="WP_172208055.1">
    <property type="nucleotide sequence ID" value="NZ_BLLI01000015.1"/>
</dbReference>
<evidence type="ECO:0000256" key="1">
    <source>
        <dbReference type="ARBA" id="ARBA00022741"/>
    </source>
</evidence>
<comment type="catalytic activity">
    <reaction evidence="4">
        <text>3'-dephospho-CoA + ATP = ADP + CoA + H(+)</text>
        <dbReference type="Rhea" id="RHEA:18245"/>
        <dbReference type="ChEBI" id="CHEBI:15378"/>
        <dbReference type="ChEBI" id="CHEBI:30616"/>
        <dbReference type="ChEBI" id="CHEBI:57287"/>
        <dbReference type="ChEBI" id="CHEBI:57328"/>
        <dbReference type="ChEBI" id="CHEBI:456216"/>
        <dbReference type="EC" id="2.7.1.24"/>
    </reaction>
</comment>
<proteinExistence type="inferred from homology"/>
<evidence type="ECO:0000256" key="2">
    <source>
        <dbReference type="ARBA" id="ARBA00022777"/>
    </source>
</evidence>
<comment type="function">
    <text evidence="4">Catalyzes the phosphorylation of the 3'-hydroxyl group of dephosphocoenzyme A to form coenzyme A.</text>
</comment>
<dbReference type="GO" id="GO:0015937">
    <property type="term" value="P:coenzyme A biosynthetic process"/>
    <property type="evidence" value="ECO:0007669"/>
    <property type="project" value="UniProtKB-UniRule"/>
</dbReference>
<gene>
    <name evidence="4 6" type="primary">coaE</name>
    <name evidence="6" type="ORF">Hs30E_07340</name>
</gene>
<protein>
    <recommendedName>
        <fullName evidence="4 5">Dephospho-CoA kinase</fullName>
        <ecNumber evidence="4 5">2.7.1.24</ecNumber>
    </recommendedName>
    <alternativeName>
        <fullName evidence="4">Dephosphocoenzyme A kinase</fullName>
    </alternativeName>
</protein>
<keyword evidence="4" id="KW-0963">Cytoplasm</keyword>
<comment type="pathway">
    <text evidence="4">Cofactor biosynthesis; coenzyme A biosynthesis; CoA from (R)-pantothenate: step 5/5.</text>
</comment>
<dbReference type="Pfam" id="PF01121">
    <property type="entry name" value="CoaE"/>
    <property type="match status" value="1"/>
</dbReference>
<dbReference type="EMBL" id="BLLI01000015">
    <property type="protein sequence ID" value="GFH42183.1"/>
    <property type="molecule type" value="Genomic_DNA"/>
</dbReference>
<dbReference type="HAMAP" id="MF_00376">
    <property type="entry name" value="Dephospho_CoA_kinase"/>
    <property type="match status" value="1"/>
</dbReference>
<dbReference type="Gene3D" id="3.40.50.300">
    <property type="entry name" value="P-loop containing nucleotide triphosphate hydrolases"/>
    <property type="match status" value="1"/>
</dbReference>
<keyword evidence="4" id="KW-0173">Coenzyme A biosynthesis</keyword>
<sequence>MKKVIGITGGIATGKSAVTAFLLKNGYEVIDADAVVRELQQIDGALYLMIRETFGADYFHENGELNREKLGALIFSDNLAKQKLAKQQDALIRAELIKRRDESQAEVVFMDIPLLFELNYTGFDEIWLIYAPRAVQIQRLMKRNGLTESDAILRIKAQMPINDKRLLATRVIENCGTIELLEEKLTKILYEI</sequence>
<comment type="caution">
    <text evidence="6">The sequence shown here is derived from an EMBL/GenBank/DDBJ whole genome shotgun (WGS) entry which is preliminary data.</text>
</comment>
<evidence type="ECO:0000256" key="4">
    <source>
        <dbReference type="HAMAP-Rule" id="MF_00376"/>
    </source>
</evidence>
<dbReference type="PANTHER" id="PTHR10695">
    <property type="entry name" value="DEPHOSPHO-COA KINASE-RELATED"/>
    <property type="match status" value="1"/>
</dbReference>
<accession>A0A6A0BBY6</accession>
<keyword evidence="4" id="KW-0808">Transferase</keyword>
<dbReference type="EC" id="2.7.1.24" evidence="4 5"/>
<dbReference type="UniPathway" id="UPA00241">
    <property type="reaction ID" value="UER00356"/>
</dbReference>
<keyword evidence="7" id="KW-1185">Reference proteome</keyword>
<dbReference type="AlphaFoldDB" id="A0A6A0BBY6"/>
<evidence type="ECO:0000313" key="6">
    <source>
        <dbReference type="EMBL" id="GFH42183.1"/>
    </source>
</evidence>
<dbReference type="CDD" id="cd02022">
    <property type="entry name" value="DPCK"/>
    <property type="match status" value="1"/>
</dbReference>
<dbReference type="GO" id="GO:0005524">
    <property type="term" value="F:ATP binding"/>
    <property type="evidence" value="ECO:0007669"/>
    <property type="project" value="UniProtKB-UniRule"/>
</dbReference>
<comment type="subcellular location">
    <subcellularLocation>
        <location evidence="4">Cytoplasm</location>
    </subcellularLocation>
</comment>
<comment type="similarity">
    <text evidence="4">Belongs to the CoaE family.</text>
</comment>
<feature type="binding site" evidence="4">
    <location>
        <begin position="12"/>
        <end position="17"/>
    </location>
    <ligand>
        <name>ATP</name>
        <dbReference type="ChEBI" id="CHEBI:30616"/>
    </ligand>
</feature>
<reference evidence="6 7" key="1">
    <citation type="submission" date="2020-02" db="EMBL/GenBank/DDBJ databases">
        <title>Draft genome sequence of Lactococcus sp. Hs30E4-3.</title>
        <authorList>
            <person name="Noda S."/>
            <person name="Yuki M."/>
            <person name="Ohkuma M."/>
        </authorList>
    </citation>
    <scope>NUCLEOTIDE SEQUENCE [LARGE SCALE GENOMIC DNA]</scope>
    <source>
        <strain evidence="6 7">Hs30E4-3</strain>
    </source>
</reference>
<keyword evidence="1 4" id="KW-0547">Nucleotide-binding</keyword>
<name>A0A6A0BBY6_9LACT</name>
<keyword evidence="3 4" id="KW-0067">ATP-binding</keyword>
<evidence type="ECO:0000256" key="3">
    <source>
        <dbReference type="ARBA" id="ARBA00022840"/>
    </source>
</evidence>
<dbReference type="PROSITE" id="PS51219">
    <property type="entry name" value="DPCK"/>
    <property type="match status" value="1"/>
</dbReference>
<dbReference type="InterPro" id="IPR027417">
    <property type="entry name" value="P-loop_NTPase"/>
</dbReference>
<dbReference type="PANTHER" id="PTHR10695:SF46">
    <property type="entry name" value="BIFUNCTIONAL COENZYME A SYNTHASE-RELATED"/>
    <property type="match status" value="1"/>
</dbReference>
<dbReference type="SUPFAM" id="SSF52540">
    <property type="entry name" value="P-loop containing nucleoside triphosphate hydrolases"/>
    <property type="match status" value="1"/>
</dbReference>
<organism evidence="6 7">
    <name type="scientific">Pseudolactococcus hodotermopsidis</name>
    <dbReference type="NCBI Taxonomy" id="2709157"/>
    <lineage>
        <taxon>Bacteria</taxon>
        <taxon>Bacillati</taxon>
        <taxon>Bacillota</taxon>
        <taxon>Bacilli</taxon>
        <taxon>Lactobacillales</taxon>
        <taxon>Streptococcaceae</taxon>
        <taxon>Pseudolactococcus</taxon>
    </lineage>
</organism>
<dbReference type="InterPro" id="IPR001977">
    <property type="entry name" value="Depp_CoAkinase"/>
</dbReference>
<dbReference type="GO" id="GO:0005737">
    <property type="term" value="C:cytoplasm"/>
    <property type="evidence" value="ECO:0007669"/>
    <property type="project" value="UniProtKB-SubCell"/>
</dbReference>
<dbReference type="Proteomes" id="UP000480303">
    <property type="component" value="Unassembled WGS sequence"/>
</dbReference>
<dbReference type="GO" id="GO:0004140">
    <property type="term" value="F:dephospho-CoA kinase activity"/>
    <property type="evidence" value="ECO:0007669"/>
    <property type="project" value="UniProtKB-UniRule"/>
</dbReference>
<keyword evidence="2 4" id="KW-0418">Kinase</keyword>